<dbReference type="InterPro" id="IPR043502">
    <property type="entry name" value="DNA/RNA_pol_sf"/>
</dbReference>
<evidence type="ECO:0008006" key="3">
    <source>
        <dbReference type="Google" id="ProtNLM"/>
    </source>
</evidence>
<dbReference type="InterPro" id="IPR050951">
    <property type="entry name" value="Retrovirus_Pol_polyprotein"/>
</dbReference>
<name>A0A6J8BW11_MYTCO</name>
<keyword evidence="2" id="KW-1185">Reference proteome</keyword>
<evidence type="ECO:0000313" key="1">
    <source>
        <dbReference type="EMBL" id="CAC5388228.1"/>
    </source>
</evidence>
<protein>
    <recommendedName>
        <fullName evidence="3">Reverse transcriptase domain-containing protein</fullName>
    </recommendedName>
</protein>
<proteinExistence type="predicted"/>
<dbReference type="AlphaFoldDB" id="A0A6J8BW11"/>
<accession>A0A6J8BW11</accession>
<dbReference type="PANTHER" id="PTHR37984:SF5">
    <property type="entry name" value="PROTEIN NYNRIN-LIKE"/>
    <property type="match status" value="1"/>
</dbReference>
<dbReference type="SUPFAM" id="SSF56672">
    <property type="entry name" value="DNA/RNA polymerases"/>
    <property type="match status" value="1"/>
</dbReference>
<dbReference type="OrthoDB" id="420169at2759"/>
<gene>
    <name evidence="1" type="ORF">MCOR_23507</name>
</gene>
<organism evidence="1 2">
    <name type="scientific">Mytilus coruscus</name>
    <name type="common">Sea mussel</name>
    <dbReference type="NCBI Taxonomy" id="42192"/>
    <lineage>
        <taxon>Eukaryota</taxon>
        <taxon>Metazoa</taxon>
        <taxon>Spiralia</taxon>
        <taxon>Lophotrochozoa</taxon>
        <taxon>Mollusca</taxon>
        <taxon>Bivalvia</taxon>
        <taxon>Autobranchia</taxon>
        <taxon>Pteriomorphia</taxon>
        <taxon>Mytilida</taxon>
        <taxon>Mytiloidea</taxon>
        <taxon>Mytilidae</taxon>
        <taxon>Mytilinae</taxon>
        <taxon>Mytilus</taxon>
    </lineage>
</organism>
<dbReference type="EMBL" id="CACVKT020004142">
    <property type="protein sequence ID" value="CAC5388228.1"/>
    <property type="molecule type" value="Genomic_DNA"/>
</dbReference>
<evidence type="ECO:0000313" key="2">
    <source>
        <dbReference type="Proteomes" id="UP000507470"/>
    </source>
</evidence>
<dbReference type="Proteomes" id="UP000507470">
    <property type="component" value="Unassembled WGS sequence"/>
</dbReference>
<reference evidence="1 2" key="1">
    <citation type="submission" date="2020-06" db="EMBL/GenBank/DDBJ databases">
        <authorList>
            <person name="Li R."/>
            <person name="Bekaert M."/>
        </authorList>
    </citation>
    <scope>NUCLEOTIDE SEQUENCE [LARGE SCALE GENOMIC DNA]</scope>
    <source>
        <strain evidence="2">wild</strain>
    </source>
</reference>
<dbReference type="Gene3D" id="3.10.10.10">
    <property type="entry name" value="HIV Type 1 Reverse Transcriptase, subunit A, domain 1"/>
    <property type="match status" value="1"/>
</dbReference>
<sequence>MLKLWHERVDNNKDNSISTDITACFNVISGLSTDDGTDDSEISAAKTPVLKRKESADDVKISPELTDEEKKQFKELLSEYEDIFSDVPNVTNIIEQRVVTKTDEPIYKRSYPLPYALRDKVKQEIDDMLAAGIVELSDSPYAFPIVLIKKKTTHFVLCRLSKFKQTNNFRSDFDAENGRSI</sequence>
<dbReference type="PANTHER" id="PTHR37984">
    <property type="entry name" value="PROTEIN CBG26694"/>
    <property type="match status" value="1"/>
</dbReference>